<dbReference type="PANTHER" id="PTHR21450">
    <property type="entry name" value="PROTEIN ALTERED PHOSPHATE STARVATION RESPONSE 1"/>
    <property type="match status" value="1"/>
</dbReference>
<dbReference type="Pfam" id="PF04782">
    <property type="entry name" value="DUF632"/>
    <property type="match status" value="2"/>
</dbReference>
<evidence type="ECO:0000313" key="4">
    <source>
        <dbReference type="EMBL" id="KAF6154059.1"/>
    </source>
</evidence>
<dbReference type="OrthoDB" id="694308at2759"/>
<sequence>MGVSNSRLEEDKALQLCRERKRFVKQALNGRCSLAAAHINYIQSLRSTGVALGKFVEPEATIESSLYTSTTFTPEPLALTEKSISSFSFSPSRSQHVSHVDAAQIFSPSPSPPNSDRFQANYMKNHRSSTNTVEETPFPITRTLRSSKSTPLDRTPCSPERPGSSEFNDHHHLSPENPPWDYFGTHPIDSQFSFQDGRRINHDHGFHSFDDLKRFIDEEGVPDSKEDEEKVAFIGKEDVVESEESENEFDEPSTENLVRSFQNRRVLGSQSSISPTMPSPKSLSSEVGVFNEKKINSPDLTPLKTTESVVTPPSYEKKASKLLSKDFLSSIKEIERLFVKASESGREVPRMLEANKMHFRPIFPGKEGVSRVSVFCKACFSCGEDPTHVPEEPAPTAIKYLTWHRTTSSHSSSSRNPLAPTSKDDIEDLNSNIFESICMNSGSHVSTLDRLHAWERKLYDEVKASGHIRRDYDAKCRLLRHQESRNDSPKKVDETRAVVKDLHSRIRVAIHRIDSISKRIEELRDKELQPQLEELIAGSGKWSLTAREGSPQVGVISIPNPSRTRIKAYYYKSHPSYSFTSDSPIPILVTWLHKQPEPIISITPSLILHQSVKRKFFCGFCNEKESLVGFAKEKTSEASSYVEKILGDFLRHVGFGMEDMNGSFSYVEGIVGFAKERGSGLVPLVERFVGFVKERASGLLPCAETFLGFVMGRVNDSLSHVERLGAYVKELRRMWEIMFECHELQFKLISAASHTNGSTKSSIHSESHRQATINLEHELSILSSSFTKWVNSQKSYVRSIDGWLHKCVSLRQKTSRRRRRLPDMPLRDLGPPIFVTSGVWLDKLETLPTKELSDSIKVLETATVRLLPRQEKKNHGKNLNSLKAVNGIEGADSIPRNELPEDWISGYDNFRSSLVGFLDRLNKFASASVNMYVELEKAIQEAKRR</sequence>
<accession>A0A7J7MGL8</accession>
<dbReference type="AlphaFoldDB" id="A0A7J7MGL8"/>
<dbReference type="EMBL" id="JACGCM010001530">
    <property type="protein sequence ID" value="KAF6154059.1"/>
    <property type="molecule type" value="Genomic_DNA"/>
</dbReference>
<proteinExistence type="predicted"/>
<dbReference type="Proteomes" id="UP000541444">
    <property type="component" value="Unassembled WGS sequence"/>
</dbReference>
<comment type="caution">
    <text evidence="4">The sequence shown here is derived from an EMBL/GenBank/DDBJ whole genome shotgun (WGS) entry which is preliminary data.</text>
</comment>
<dbReference type="InterPro" id="IPR006868">
    <property type="entry name" value="DUF630"/>
</dbReference>
<keyword evidence="5" id="KW-1185">Reference proteome</keyword>
<organism evidence="4 5">
    <name type="scientific">Kingdonia uniflora</name>
    <dbReference type="NCBI Taxonomy" id="39325"/>
    <lineage>
        <taxon>Eukaryota</taxon>
        <taxon>Viridiplantae</taxon>
        <taxon>Streptophyta</taxon>
        <taxon>Embryophyta</taxon>
        <taxon>Tracheophyta</taxon>
        <taxon>Spermatophyta</taxon>
        <taxon>Magnoliopsida</taxon>
        <taxon>Ranunculales</taxon>
        <taxon>Circaeasteraceae</taxon>
        <taxon>Kingdonia</taxon>
    </lineage>
</organism>
<feature type="domain" description="DUF632" evidence="2">
    <location>
        <begin position="328"/>
        <end position="539"/>
    </location>
</feature>
<feature type="region of interest" description="Disordered" evidence="1">
    <location>
        <begin position="143"/>
        <end position="179"/>
    </location>
</feature>
<feature type="domain" description="DUF632" evidence="2">
    <location>
        <begin position="724"/>
        <end position="861"/>
    </location>
</feature>
<evidence type="ECO:0000256" key="1">
    <source>
        <dbReference type="SAM" id="MobiDB-lite"/>
    </source>
</evidence>
<evidence type="ECO:0000313" key="5">
    <source>
        <dbReference type="Proteomes" id="UP000541444"/>
    </source>
</evidence>
<feature type="domain" description="DUF630" evidence="3">
    <location>
        <begin position="1"/>
        <end position="59"/>
    </location>
</feature>
<dbReference type="Pfam" id="PF04783">
    <property type="entry name" value="DUF630"/>
    <property type="match status" value="1"/>
</dbReference>
<evidence type="ECO:0000259" key="3">
    <source>
        <dbReference type="Pfam" id="PF04783"/>
    </source>
</evidence>
<name>A0A7J7MGL8_9MAGN</name>
<protein>
    <submittedName>
        <fullName evidence="4">Uncharacterized protein</fullName>
    </submittedName>
</protein>
<dbReference type="InterPro" id="IPR006867">
    <property type="entry name" value="DUF632"/>
</dbReference>
<evidence type="ECO:0000259" key="2">
    <source>
        <dbReference type="Pfam" id="PF04782"/>
    </source>
</evidence>
<reference evidence="4 5" key="1">
    <citation type="journal article" date="2020" name="IScience">
        <title>Genome Sequencing of the Endangered Kingdonia uniflora (Circaeasteraceae, Ranunculales) Reveals Potential Mechanisms of Evolutionary Specialization.</title>
        <authorList>
            <person name="Sun Y."/>
            <person name="Deng T."/>
            <person name="Zhang A."/>
            <person name="Moore M.J."/>
            <person name="Landis J.B."/>
            <person name="Lin N."/>
            <person name="Zhang H."/>
            <person name="Zhang X."/>
            <person name="Huang J."/>
            <person name="Zhang X."/>
            <person name="Sun H."/>
            <person name="Wang H."/>
        </authorList>
    </citation>
    <scope>NUCLEOTIDE SEQUENCE [LARGE SCALE GENOMIC DNA]</scope>
    <source>
        <strain evidence="4">TB1705</strain>
        <tissue evidence="4">Leaf</tissue>
    </source>
</reference>
<gene>
    <name evidence="4" type="ORF">GIB67_018981</name>
</gene>
<dbReference type="PANTHER" id="PTHR21450:SF6">
    <property type="entry name" value="EXPRESSED PROTEIN"/>
    <property type="match status" value="1"/>
</dbReference>
<feature type="compositionally biased region" description="Polar residues" evidence="1">
    <location>
        <begin position="143"/>
        <end position="152"/>
    </location>
</feature>